<organism evidence="2 3">
    <name type="scientific">Platanthera zijinensis</name>
    <dbReference type="NCBI Taxonomy" id="2320716"/>
    <lineage>
        <taxon>Eukaryota</taxon>
        <taxon>Viridiplantae</taxon>
        <taxon>Streptophyta</taxon>
        <taxon>Embryophyta</taxon>
        <taxon>Tracheophyta</taxon>
        <taxon>Spermatophyta</taxon>
        <taxon>Magnoliopsida</taxon>
        <taxon>Liliopsida</taxon>
        <taxon>Asparagales</taxon>
        <taxon>Orchidaceae</taxon>
        <taxon>Orchidoideae</taxon>
        <taxon>Orchideae</taxon>
        <taxon>Orchidinae</taxon>
        <taxon>Platanthera</taxon>
    </lineage>
</organism>
<feature type="compositionally biased region" description="Polar residues" evidence="1">
    <location>
        <begin position="1"/>
        <end position="11"/>
    </location>
</feature>
<evidence type="ECO:0000313" key="2">
    <source>
        <dbReference type="EMBL" id="KAK8942771.1"/>
    </source>
</evidence>
<protein>
    <submittedName>
        <fullName evidence="2">Uncharacterized protein</fullName>
    </submittedName>
</protein>
<feature type="region of interest" description="Disordered" evidence="1">
    <location>
        <begin position="29"/>
        <end position="62"/>
    </location>
</feature>
<dbReference type="AlphaFoldDB" id="A0AAP0BKX2"/>
<keyword evidence="3" id="KW-1185">Reference proteome</keyword>
<sequence>MLRCARQSTPTFARFPPRVPARNRLTQFMLEPKDSQRDSGAGGGEQSESQIGHNQEGTTRVLRSCRRLTTMQLLRLDGIPAF</sequence>
<comment type="caution">
    <text evidence="2">The sequence shown here is derived from an EMBL/GenBank/DDBJ whole genome shotgun (WGS) entry which is preliminary data.</text>
</comment>
<gene>
    <name evidence="2" type="ORF">KSP39_PZI009492</name>
</gene>
<name>A0AAP0BKX2_9ASPA</name>
<proteinExistence type="predicted"/>
<evidence type="ECO:0000256" key="1">
    <source>
        <dbReference type="SAM" id="MobiDB-lite"/>
    </source>
</evidence>
<dbReference type="EMBL" id="JBBWWQ010000007">
    <property type="protein sequence ID" value="KAK8942771.1"/>
    <property type="molecule type" value="Genomic_DNA"/>
</dbReference>
<evidence type="ECO:0000313" key="3">
    <source>
        <dbReference type="Proteomes" id="UP001418222"/>
    </source>
</evidence>
<reference evidence="2 3" key="1">
    <citation type="journal article" date="2022" name="Nat. Plants">
        <title>Genomes of leafy and leafless Platanthera orchids illuminate the evolution of mycoheterotrophy.</title>
        <authorList>
            <person name="Li M.H."/>
            <person name="Liu K.W."/>
            <person name="Li Z."/>
            <person name="Lu H.C."/>
            <person name="Ye Q.L."/>
            <person name="Zhang D."/>
            <person name="Wang J.Y."/>
            <person name="Li Y.F."/>
            <person name="Zhong Z.M."/>
            <person name="Liu X."/>
            <person name="Yu X."/>
            <person name="Liu D.K."/>
            <person name="Tu X.D."/>
            <person name="Liu B."/>
            <person name="Hao Y."/>
            <person name="Liao X.Y."/>
            <person name="Jiang Y.T."/>
            <person name="Sun W.H."/>
            <person name="Chen J."/>
            <person name="Chen Y.Q."/>
            <person name="Ai Y."/>
            <person name="Zhai J.W."/>
            <person name="Wu S.S."/>
            <person name="Zhou Z."/>
            <person name="Hsiao Y.Y."/>
            <person name="Wu W.L."/>
            <person name="Chen Y.Y."/>
            <person name="Lin Y.F."/>
            <person name="Hsu J.L."/>
            <person name="Li C.Y."/>
            <person name="Wang Z.W."/>
            <person name="Zhao X."/>
            <person name="Zhong W.Y."/>
            <person name="Ma X.K."/>
            <person name="Ma L."/>
            <person name="Huang J."/>
            <person name="Chen G.Z."/>
            <person name="Huang M.Z."/>
            <person name="Huang L."/>
            <person name="Peng D.H."/>
            <person name="Luo Y.B."/>
            <person name="Zou S.Q."/>
            <person name="Chen S.P."/>
            <person name="Lan S."/>
            <person name="Tsai W.C."/>
            <person name="Van de Peer Y."/>
            <person name="Liu Z.J."/>
        </authorList>
    </citation>
    <scope>NUCLEOTIDE SEQUENCE [LARGE SCALE GENOMIC DNA]</scope>
    <source>
        <strain evidence="2">Lor287</strain>
    </source>
</reference>
<dbReference type="Proteomes" id="UP001418222">
    <property type="component" value="Unassembled WGS sequence"/>
</dbReference>
<accession>A0AAP0BKX2</accession>
<feature type="region of interest" description="Disordered" evidence="1">
    <location>
        <begin position="1"/>
        <end position="20"/>
    </location>
</feature>